<dbReference type="Pfam" id="PF13439">
    <property type="entry name" value="Glyco_transf_4"/>
    <property type="match status" value="1"/>
</dbReference>
<accession>Q0W808</accession>
<evidence type="ECO:0000313" key="5">
    <source>
        <dbReference type="EMBL" id="CAJ35485.1"/>
    </source>
</evidence>
<dbReference type="KEGG" id="rci:LRC551"/>
<evidence type="ECO:0000313" key="6">
    <source>
        <dbReference type="Proteomes" id="UP000000663"/>
    </source>
</evidence>
<dbReference type="CAZy" id="GT4">
    <property type="family name" value="Glycosyltransferase Family 4"/>
</dbReference>
<dbReference type="SUPFAM" id="SSF53756">
    <property type="entry name" value="UDP-Glycosyltransferase/glycogen phosphorylase"/>
    <property type="match status" value="1"/>
</dbReference>
<organism evidence="5 6">
    <name type="scientific">Methanocella arvoryzae (strain DSM 22066 / NBRC 105507 / MRE50)</name>
    <dbReference type="NCBI Taxonomy" id="351160"/>
    <lineage>
        <taxon>Archaea</taxon>
        <taxon>Methanobacteriati</taxon>
        <taxon>Methanobacteriota</taxon>
        <taxon>Stenosarchaea group</taxon>
        <taxon>Methanomicrobia</taxon>
        <taxon>Methanocellales</taxon>
        <taxon>Methanocellaceae</taxon>
        <taxon>Methanocella</taxon>
    </lineage>
</organism>
<evidence type="ECO:0000259" key="4">
    <source>
        <dbReference type="Pfam" id="PF13439"/>
    </source>
</evidence>
<dbReference type="Pfam" id="PF00534">
    <property type="entry name" value="Glycos_transf_1"/>
    <property type="match status" value="1"/>
</dbReference>
<dbReference type="GO" id="GO:0016757">
    <property type="term" value="F:glycosyltransferase activity"/>
    <property type="evidence" value="ECO:0007669"/>
    <property type="project" value="UniProtKB-KW"/>
</dbReference>
<dbReference type="InterPro" id="IPR001296">
    <property type="entry name" value="Glyco_trans_1"/>
</dbReference>
<protein>
    <submittedName>
        <fullName evidence="5">Glycosyltransferase (Group 1)</fullName>
    </submittedName>
</protein>
<evidence type="ECO:0000256" key="1">
    <source>
        <dbReference type="ARBA" id="ARBA00022676"/>
    </source>
</evidence>
<keyword evidence="6" id="KW-1185">Reference proteome</keyword>
<dbReference type="eggNOG" id="arCOG01403">
    <property type="taxonomic scope" value="Archaea"/>
</dbReference>
<name>Q0W808_METAR</name>
<dbReference type="PANTHER" id="PTHR12526">
    <property type="entry name" value="GLYCOSYLTRANSFERASE"/>
    <property type="match status" value="1"/>
</dbReference>
<gene>
    <name evidence="5" type="ORF">LRC551</name>
</gene>
<dbReference type="Gene3D" id="3.40.50.2000">
    <property type="entry name" value="Glycogen Phosphorylase B"/>
    <property type="match status" value="2"/>
</dbReference>
<feature type="domain" description="Glycosyl transferase family 1" evidence="3">
    <location>
        <begin position="202"/>
        <end position="369"/>
    </location>
</feature>
<dbReference type="STRING" id="351160.LRC551"/>
<dbReference type="AlphaFoldDB" id="Q0W808"/>
<dbReference type="PANTHER" id="PTHR12526:SF640">
    <property type="entry name" value="COLANIC ACID BIOSYNTHESIS GLYCOSYLTRANSFERASE WCAL-RELATED"/>
    <property type="match status" value="1"/>
</dbReference>
<dbReference type="Proteomes" id="UP000000663">
    <property type="component" value="Chromosome"/>
</dbReference>
<dbReference type="InterPro" id="IPR028098">
    <property type="entry name" value="Glyco_trans_4-like_N"/>
</dbReference>
<proteinExistence type="predicted"/>
<feature type="domain" description="Glycosyltransferase subfamily 4-like N-terminal" evidence="4">
    <location>
        <begin position="87"/>
        <end position="188"/>
    </location>
</feature>
<keyword evidence="2" id="KW-0808">Transferase</keyword>
<dbReference type="EMBL" id="AM114193">
    <property type="protein sequence ID" value="CAJ35485.1"/>
    <property type="molecule type" value="Genomic_DNA"/>
</dbReference>
<keyword evidence="1" id="KW-0328">Glycosyltransferase</keyword>
<sequence>MTMKVAIVRGSNMNPFEMQSYEPLASGYDLTGFASYINNYDIKRIRFPVKKLHIMEEYYERLPWPGKSLAYGMLLPYGGNYRMIGLEKELASMDILHAAETYNGYSYQAARVKTGMKKKLVLTVWENVPFLTLHRFRGGLSNEKVVSYVRDNTDIFIAVTERAKNALIIEGVNEERIRVVPAGIDTDRFTPGPADEGLLKTLGISGDDFTILFVGRLTREKGIYDMLYAARLVSRDPDLSKVKFLIAGDGPEKSAMNAAIKKLGIEDRVKLAGNFTYDEIPGLYRIAKAFLLPSIPVHWWQEQFGMVLVEAMASGLPVISTMSGSIPEVVGDAGQLIQPADPVSIYDAVRELSKDEAYCKSLAMKARKRAVEQFGLDRVSALLRSAYSELQ</sequence>
<evidence type="ECO:0000259" key="3">
    <source>
        <dbReference type="Pfam" id="PF00534"/>
    </source>
</evidence>
<reference evidence="5 6" key="1">
    <citation type="journal article" date="2006" name="Science">
        <title>Genome of rice cluster I archaea -- the key methane producers in the rice rhizosphere.</title>
        <authorList>
            <person name="Erkel C."/>
            <person name="Kube M."/>
            <person name="Reinhardt R."/>
            <person name="Liesack W."/>
        </authorList>
    </citation>
    <scope>NUCLEOTIDE SEQUENCE [LARGE SCALE GENOMIC DNA]</scope>
    <source>
        <strain evidence="6">DSM 22066 / NBRC 105507 / MRE50</strain>
    </source>
</reference>
<evidence type="ECO:0000256" key="2">
    <source>
        <dbReference type="ARBA" id="ARBA00022679"/>
    </source>
</evidence>